<evidence type="ECO:0000259" key="1">
    <source>
        <dbReference type="PROSITE" id="PS50883"/>
    </source>
</evidence>
<evidence type="ECO:0000313" key="3">
    <source>
        <dbReference type="Proteomes" id="UP000812277"/>
    </source>
</evidence>
<dbReference type="PROSITE" id="PS50883">
    <property type="entry name" value="EAL"/>
    <property type="match status" value="1"/>
</dbReference>
<dbReference type="EMBL" id="JAHZIJ010000010">
    <property type="protein sequence ID" value="MBW7476024.1"/>
    <property type="molecule type" value="Genomic_DNA"/>
</dbReference>
<dbReference type="SMART" id="SM00052">
    <property type="entry name" value="EAL"/>
    <property type="match status" value="1"/>
</dbReference>
<dbReference type="InterPro" id="IPR035919">
    <property type="entry name" value="EAL_sf"/>
</dbReference>
<comment type="caution">
    <text evidence="2">The sequence shown here is derived from an EMBL/GenBank/DDBJ whole genome shotgun (WGS) entry which is preliminary data.</text>
</comment>
<gene>
    <name evidence="2" type="ORF">K0T92_14860</name>
</gene>
<dbReference type="SUPFAM" id="SSF141868">
    <property type="entry name" value="EAL domain-like"/>
    <property type="match status" value="1"/>
</dbReference>
<proteinExistence type="predicted"/>
<sequence>MQRKEIRSYRELELMNALGEALDREQLRLCYQPIYGASGRLRGFEALLRWDHADYGPVSPAEFVPLAEQSLQIVPIGEWVIHEACRMLHAANNKGLGILIMSVNVSTLQLQSPGFVETVLRILDSTNTPPQCLELEITEGIRIDSRGPIITNLCRLRDAGVRIALDDFGEGHTSFAYLRLLPLHTLKLDRSFIEHLCDSSRDRIMVESLITLIHRLGLEVVAEGIEDSGQLKLLQEWNCDFHQGYLLGMPLEGTGIGPHLLQSQLCASIAAWGCPEKSSIQ</sequence>
<evidence type="ECO:0000313" key="2">
    <source>
        <dbReference type="EMBL" id="MBW7476024.1"/>
    </source>
</evidence>
<dbReference type="CDD" id="cd01948">
    <property type="entry name" value="EAL"/>
    <property type="match status" value="1"/>
</dbReference>
<dbReference type="PANTHER" id="PTHR33121">
    <property type="entry name" value="CYCLIC DI-GMP PHOSPHODIESTERASE PDEF"/>
    <property type="match status" value="1"/>
</dbReference>
<reference evidence="2 3" key="1">
    <citation type="submission" date="2021-07" db="EMBL/GenBank/DDBJ databases">
        <title>Paenibacillus radiodurans sp. nov., isolated from the southeastern edge of Tengger Desert.</title>
        <authorList>
            <person name="Zhang G."/>
        </authorList>
    </citation>
    <scope>NUCLEOTIDE SEQUENCE [LARGE SCALE GENOMIC DNA]</scope>
    <source>
        <strain evidence="2 3">DT7-4</strain>
    </source>
</reference>
<dbReference type="InterPro" id="IPR001633">
    <property type="entry name" value="EAL_dom"/>
</dbReference>
<name>A0ABS7D7W6_9BACL</name>
<dbReference type="PANTHER" id="PTHR33121:SF70">
    <property type="entry name" value="SIGNALING PROTEIN YKOW"/>
    <property type="match status" value="1"/>
</dbReference>
<dbReference type="Proteomes" id="UP000812277">
    <property type="component" value="Unassembled WGS sequence"/>
</dbReference>
<protein>
    <submittedName>
        <fullName evidence="2">EAL domain-containing protein</fullName>
    </submittedName>
</protein>
<dbReference type="Pfam" id="PF00563">
    <property type="entry name" value="EAL"/>
    <property type="match status" value="1"/>
</dbReference>
<dbReference type="RefSeq" id="WP_219873268.1">
    <property type="nucleotide sequence ID" value="NZ_JAHZIJ010000010.1"/>
</dbReference>
<organism evidence="2 3">
    <name type="scientific">Paenibacillus oenotherae</name>
    <dbReference type="NCBI Taxonomy" id="1435645"/>
    <lineage>
        <taxon>Bacteria</taxon>
        <taxon>Bacillati</taxon>
        <taxon>Bacillota</taxon>
        <taxon>Bacilli</taxon>
        <taxon>Bacillales</taxon>
        <taxon>Paenibacillaceae</taxon>
        <taxon>Paenibacillus</taxon>
    </lineage>
</organism>
<feature type="domain" description="EAL" evidence="1">
    <location>
        <begin position="11"/>
        <end position="264"/>
    </location>
</feature>
<dbReference type="Gene3D" id="3.20.20.450">
    <property type="entry name" value="EAL domain"/>
    <property type="match status" value="1"/>
</dbReference>
<dbReference type="InterPro" id="IPR050706">
    <property type="entry name" value="Cyclic-di-GMP_PDE-like"/>
</dbReference>
<keyword evidence="3" id="KW-1185">Reference proteome</keyword>
<accession>A0ABS7D7W6</accession>